<protein>
    <recommendedName>
        <fullName evidence="1">ATP-dependent Clp protease ATP-binding subunit ClpX zinc ribbon domain-containing protein</fullName>
    </recommendedName>
</protein>
<evidence type="ECO:0000313" key="3">
    <source>
        <dbReference type="Proteomes" id="UP000549616"/>
    </source>
</evidence>
<dbReference type="SMART" id="SM00994">
    <property type="entry name" value="zf-C4_ClpX"/>
    <property type="match status" value="1"/>
</dbReference>
<dbReference type="InterPro" id="IPR010603">
    <property type="entry name" value="Znf_CppX_C4"/>
</dbReference>
<dbReference type="GO" id="GO:0046983">
    <property type="term" value="F:protein dimerization activity"/>
    <property type="evidence" value="ECO:0007669"/>
    <property type="project" value="InterPro"/>
</dbReference>
<name>A0A853BBC6_9PSEU</name>
<dbReference type="RefSeq" id="WP_179776345.1">
    <property type="nucleotide sequence ID" value="NZ_JACCFK010000002.1"/>
</dbReference>
<evidence type="ECO:0000259" key="1">
    <source>
        <dbReference type="SMART" id="SM00994"/>
    </source>
</evidence>
<accession>A0A853BBC6</accession>
<comment type="caution">
    <text evidence="2">The sequence shown here is derived from an EMBL/GenBank/DDBJ whole genome shotgun (WGS) entry which is preliminary data.</text>
</comment>
<feature type="domain" description="ATP-dependent Clp protease ATP-binding subunit ClpX zinc ribbon" evidence="1">
    <location>
        <begin position="14"/>
        <end position="53"/>
    </location>
</feature>
<evidence type="ECO:0000313" key="2">
    <source>
        <dbReference type="EMBL" id="NYI92054.1"/>
    </source>
</evidence>
<gene>
    <name evidence="2" type="ORF">HNR02_005429</name>
</gene>
<proteinExistence type="predicted"/>
<keyword evidence="3" id="KW-1185">Reference proteome</keyword>
<dbReference type="GO" id="GO:0008270">
    <property type="term" value="F:zinc ion binding"/>
    <property type="evidence" value="ECO:0007669"/>
    <property type="project" value="InterPro"/>
</dbReference>
<reference evidence="2 3" key="1">
    <citation type="submission" date="2020-07" db="EMBL/GenBank/DDBJ databases">
        <title>Sequencing the genomes of 1000 actinobacteria strains.</title>
        <authorList>
            <person name="Klenk H.-P."/>
        </authorList>
    </citation>
    <scope>NUCLEOTIDE SEQUENCE [LARGE SCALE GENOMIC DNA]</scope>
    <source>
        <strain evidence="2 3">DSM 104006</strain>
    </source>
</reference>
<dbReference type="EMBL" id="JACCFK010000002">
    <property type="protein sequence ID" value="NYI92054.1"/>
    <property type="molecule type" value="Genomic_DNA"/>
</dbReference>
<dbReference type="Proteomes" id="UP000549616">
    <property type="component" value="Unassembled WGS sequence"/>
</dbReference>
<dbReference type="AlphaFoldDB" id="A0A853BBC6"/>
<sequence length="123" mass="13519">MTGFPAPPRREAGTMRCRFCDTPPAAGERRIPGPSGPICARCVEAGLGVVRDGRARTSRGGTDLERLRSPGTPCEFCDRTDRRTFFGFHRTLPRMRCPQTNATICDDCLDRGGTLLNQALRHA</sequence>
<organism evidence="2 3">
    <name type="scientific">Amycolatopsis endophytica</name>
    <dbReference type="NCBI Taxonomy" id="860233"/>
    <lineage>
        <taxon>Bacteria</taxon>
        <taxon>Bacillati</taxon>
        <taxon>Actinomycetota</taxon>
        <taxon>Actinomycetes</taxon>
        <taxon>Pseudonocardiales</taxon>
        <taxon>Pseudonocardiaceae</taxon>
        <taxon>Amycolatopsis</taxon>
    </lineage>
</organism>